<dbReference type="EMBL" id="JBEZFP010000061">
    <property type="protein sequence ID" value="MEU8136361.1"/>
    <property type="molecule type" value="Genomic_DNA"/>
</dbReference>
<dbReference type="Proteomes" id="UP001551482">
    <property type="component" value="Unassembled WGS sequence"/>
</dbReference>
<dbReference type="InterPro" id="IPR027417">
    <property type="entry name" value="P-loop_NTPase"/>
</dbReference>
<feature type="transmembrane region" description="Helical" evidence="3">
    <location>
        <begin position="80"/>
        <end position="113"/>
    </location>
</feature>
<proteinExistence type="predicted"/>
<feature type="binding site" evidence="1">
    <location>
        <begin position="321"/>
        <end position="328"/>
    </location>
    <ligand>
        <name>ATP</name>
        <dbReference type="ChEBI" id="CHEBI:30616"/>
    </ligand>
</feature>
<accession>A0ABV3DKS3</accession>
<dbReference type="SMART" id="SM00382">
    <property type="entry name" value="AAA"/>
    <property type="match status" value="1"/>
</dbReference>
<feature type="region of interest" description="Disordered" evidence="2">
    <location>
        <begin position="552"/>
        <end position="597"/>
    </location>
</feature>
<name>A0ABV3DKS3_9ACTN</name>
<evidence type="ECO:0000256" key="3">
    <source>
        <dbReference type="SAM" id="Phobius"/>
    </source>
</evidence>
<gene>
    <name evidence="5" type="ORF">AB0C36_22980</name>
</gene>
<protein>
    <submittedName>
        <fullName evidence="5">ATP-binding protein</fullName>
    </submittedName>
</protein>
<keyword evidence="3" id="KW-0812">Transmembrane</keyword>
<evidence type="ECO:0000313" key="6">
    <source>
        <dbReference type="Proteomes" id="UP001551482"/>
    </source>
</evidence>
<evidence type="ECO:0000256" key="2">
    <source>
        <dbReference type="SAM" id="MobiDB-lite"/>
    </source>
</evidence>
<dbReference type="InterPro" id="IPR003593">
    <property type="entry name" value="AAA+_ATPase"/>
</dbReference>
<keyword evidence="1 5" id="KW-0067">ATP-binding</keyword>
<dbReference type="InterPro" id="IPR002543">
    <property type="entry name" value="FtsK_dom"/>
</dbReference>
<reference evidence="5 6" key="1">
    <citation type="submission" date="2024-06" db="EMBL/GenBank/DDBJ databases">
        <title>The Natural Products Discovery Center: Release of the First 8490 Sequenced Strains for Exploring Actinobacteria Biosynthetic Diversity.</title>
        <authorList>
            <person name="Kalkreuter E."/>
            <person name="Kautsar S.A."/>
            <person name="Yang D."/>
            <person name="Bader C.D."/>
            <person name="Teijaro C.N."/>
            <person name="Fluegel L."/>
            <person name="Davis C.M."/>
            <person name="Simpson J.R."/>
            <person name="Lauterbach L."/>
            <person name="Steele A.D."/>
            <person name="Gui C."/>
            <person name="Meng S."/>
            <person name="Li G."/>
            <person name="Viehrig K."/>
            <person name="Ye F."/>
            <person name="Su P."/>
            <person name="Kiefer A.F."/>
            <person name="Nichols A."/>
            <person name="Cepeda A.J."/>
            <person name="Yan W."/>
            <person name="Fan B."/>
            <person name="Jiang Y."/>
            <person name="Adhikari A."/>
            <person name="Zheng C.-J."/>
            <person name="Schuster L."/>
            <person name="Cowan T.M."/>
            <person name="Smanski M.J."/>
            <person name="Chevrette M.G."/>
            <person name="De Carvalho L.P.S."/>
            <person name="Shen B."/>
        </authorList>
    </citation>
    <scope>NUCLEOTIDE SEQUENCE [LARGE SCALE GENOMIC DNA]</scope>
    <source>
        <strain evidence="5 6">NPDC048946</strain>
    </source>
</reference>
<sequence>MPSPLPPTAPALSRRVAAATRNGLHATRAGLSNGRAHLGRVRHHARDMFSPLLHLGRGLRREAAWARTWWKEAPPDKRKAAAVGVAVSAVLLYFLPFGPLLALAAVMAGAAWMGRDRTPPPPPGPPPGDGRLQAVYNGLVPHLADDHDPAGLFVPGGEYAKAFEHHEFDGDRLTRLELRYSPYFTDDDPDARARIERVIEAKAGRAREYLYDWDTENNRLTVAALPPLPGPVPAQPYVTAPCEIVLGFTDASSTNRLIPVSMTPGGPAEPAGAPVDKAAGAPPAAATAPANGAPAANVHQLPPVIWRTGTRTNAPHLLAVAGPAAGKTTLLRTIALQALRDGDLIAIDATGSGDFAYLAGRVGVLRVDSTADQVRETLTWLHAETTRRAAAIGDAKAAGVPVPEDARRPLLVLLDEPAELADATGASASDVYELLDLPLRLGRTTHISVVTTARPTQLARLHPGLLGETHTRIALGPLDTDTLVAALGAEPGITGGDAMPPGRGYARLGAGPVIRLQTPYTPDPLEDDTPEPDRRRILDLLPDVVLAAGSRAPDAAPAGAAGAAAGAVSDGRPEGTVPVTTGLSGAGGGAPSLVKSH</sequence>
<dbReference type="RefSeq" id="WP_358356816.1">
    <property type="nucleotide sequence ID" value="NZ_JBEZFP010000061.1"/>
</dbReference>
<dbReference type="GO" id="GO:0005524">
    <property type="term" value="F:ATP binding"/>
    <property type="evidence" value="ECO:0007669"/>
    <property type="project" value="UniProtKB-KW"/>
</dbReference>
<dbReference type="SUPFAM" id="SSF52540">
    <property type="entry name" value="P-loop containing nucleoside triphosphate hydrolases"/>
    <property type="match status" value="1"/>
</dbReference>
<keyword evidence="1" id="KW-0547">Nucleotide-binding</keyword>
<evidence type="ECO:0000259" key="4">
    <source>
        <dbReference type="PROSITE" id="PS50901"/>
    </source>
</evidence>
<comment type="caution">
    <text evidence="5">The sequence shown here is derived from an EMBL/GenBank/DDBJ whole genome shotgun (WGS) entry which is preliminary data.</text>
</comment>
<feature type="domain" description="FtsK" evidence="4">
    <location>
        <begin position="301"/>
        <end position="484"/>
    </location>
</feature>
<evidence type="ECO:0000256" key="1">
    <source>
        <dbReference type="PROSITE-ProRule" id="PRU00289"/>
    </source>
</evidence>
<keyword evidence="3" id="KW-0472">Membrane</keyword>
<organism evidence="5 6">
    <name type="scientific">Streptodolium elevatio</name>
    <dbReference type="NCBI Taxonomy" id="3157996"/>
    <lineage>
        <taxon>Bacteria</taxon>
        <taxon>Bacillati</taxon>
        <taxon>Actinomycetota</taxon>
        <taxon>Actinomycetes</taxon>
        <taxon>Kitasatosporales</taxon>
        <taxon>Streptomycetaceae</taxon>
        <taxon>Streptodolium</taxon>
    </lineage>
</organism>
<dbReference type="Gene3D" id="3.40.50.300">
    <property type="entry name" value="P-loop containing nucleotide triphosphate hydrolases"/>
    <property type="match status" value="1"/>
</dbReference>
<evidence type="ECO:0000313" key="5">
    <source>
        <dbReference type="EMBL" id="MEU8136361.1"/>
    </source>
</evidence>
<dbReference type="PROSITE" id="PS50901">
    <property type="entry name" value="FTSK"/>
    <property type="match status" value="1"/>
</dbReference>
<feature type="compositionally biased region" description="Low complexity" evidence="2">
    <location>
        <begin position="552"/>
        <end position="570"/>
    </location>
</feature>
<feature type="region of interest" description="Disordered" evidence="2">
    <location>
        <begin position="262"/>
        <end position="294"/>
    </location>
</feature>
<keyword evidence="3" id="KW-1133">Transmembrane helix</keyword>
<keyword evidence="6" id="KW-1185">Reference proteome</keyword>
<feature type="compositionally biased region" description="Low complexity" evidence="2">
    <location>
        <begin position="264"/>
        <end position="294"/>
    </location>
</feature>